<evidence type="ECO:0000256" key="1">
    <source>
        <dbReference type="SAM" id="Phobius"/>
    </source>
</evidence>
<dbReference type="Proteomes" id="UP000581408">
    <property type="component" value="Unassembled WGS sequence"/>
</dbReference>
<protein>
    <submittedName>
        <fullName evidence="2">Uncharacterized protein</fullName>
    </submittedName>
</protein>
<gene>
    <name evidence="2" type="ORF">HMC16_00065</name>
</gene>
<dbReference type="AlphaFoldDB" id="A0A838CFZ3"/>
<keyword evidence="1" id="KW-1133">Transmembrane helix</keyword>
<evidence type="ECO:0000313" key="3">
    <source>
        <dbReference type="Proteomes" id="UP000581408"/>
    </source>
</evidence>
<dbReference type="EMBL" id="JABFEE010000001">
    <property type="protein sequence ID" value="MBA1834141.1"/>
    <property type="molecule type" value="Genomic_DNA"/>
</dbReference>
<comment type="caution">
    <text evidence="2">The sequence shown here is derived from an EMBL/GenBank/DDBJ whole genome shotgun (WGS) entry which is preliminary data.</text>
</comment>
<keyword evidence="1" id="KW-0812">Transmembrane</keyword>
<organism evidence="2 3">
    <name type="scientific">Corynebacterium wankanglinii</name>
    <dbReference type="NCBI Taxonomy" id="2735136"/>
    <lineage>
        <taxon>Bacteria</taxon>
        <taxon>Bacillati</taxon>
        <taxon>Actinomycetota</taxon>
        <taxon>Actinomycetes</taxon>
        <taxon>Mycobacteriales</taxon>
        <taxon>Corynebacteriaceae</taxon>
        <taxon>Corynebacterium</taxon>
    </lineage>
</organism>
<sequence>MPQINAELYARRHADKAASQLVVKVVTAWLAGFTTASVAFGLIGLWVLGAV</sequence>
<keyword evidence="1" id="KW-0472">Membrane</keyword>
<evidence type="ECO:0000313" key="2">
    <source>
        <dbReference type="EMBL" id="MBA1834141.1"/>
    </source>
</evidence>
<dbReference type="RefSeq" id="WP_181193750.1">
    <property type="nucleotide sequence ID" value="NZ_JABFEE010000001.1"/>
</dbReference>
<proteinExistence type="predicted"/>
<name>A0A838CFZ3_9CORY</name>
<accession>A0A838CFZ3</accession>
<feature type="transmembrane region" description="Helical" evidence="1">
    <location>
        <begin position="21"/>
        <end position="48"/>
    </location>
</feature>
<reference evidence="2 3" key="1">
    <citation type="submission" date="2020-05" db="EMBL/GenBank/DDBJ databases">
        <title>Descriptions of Corynebacterium xxxx sp. nov., Corynebacterium yyyy sp. nov. and Corynebacterium zzzz sp. nov.</title>
        <authorList>
            <person name="Zhang G."/>
        </authorList>
    </citation>
    <scope>NUCLEOTIDE SEQUENCE [LARGE SCALE GENOMIC DNA]</scope>
    <source>
        <strain evidence="3">zg-915</strain>
    </source>
</reference>